<evidence type="ECO:0000313" key="1">
    <source>
        <dbReference type="EMBL" id="KAK9692969.1"/>
    </source>
</evidence>
<evidence type="ECO:0000313" key="2">
    <source>
        <dbReference type="Proteomes" id="UP001458880"/>
    </source>
</evidence>
<name>A0AAW1ITP9_POPJA</name>
<dbReference type="AlphaFoldDB" id="A0AAW1ITP9"/>
<proteinExistence type="predicted"/>
<dbReference type="EMBL" id="JASPKY010000558">
    <property type="protein sequence ID" value="KAK9692969.1"/>
    <property type="molecule type" value="Genomic_DNA"/>
</dbReference>
<organism evidence="1 2">
    <name type="scientific">Popillia japonica</name>
    <name type="common">Japanese beetle</name>
    <dbReference type="NCBI Taxonomy" id="7064"/>
    <lineage>
        <taxon>Eukaryota</taxon>
        <taxon>Metazoa</taxon>
        <taxon>Ecdysozoa</taxon>
        <taxon>Arthropoda</taxon>
        <taxon>Hexapoda</taxon>
        <taxon>Insecta</taxon>
        <taxon>Pterygota</taxon>
        <taxon>Neoptera</taxon>
        <taxon>Endopterygota</taxon>
        <taxon>Coleoptera</taxon>
        <taxon>Polyphaga</taxon>
        <taxon>Scarabaeiformia</taxon>
        <taxon>Scarabaeidae</taxon>
        <taxon>Rutelinae</taxon>
        <taxon>Popillia</taxon>
    </lineage>
</organism>
<dbReference type="Pfam" id="PF12259">
    <property type="entry name" value="Baculo_F"/>
    <property type="match status" value="1"/>
</dbReference>
<sequence length="523" mass="60555">MFFGRYLCALGCARSELIKIEDKLSLLPIRQNTLYNGHKELTLVLKVDYSNLLSTWKYYGGNSYGYQVVTTYQNETLGLIKQKEGNGYQVVTTYQNETLGLIKQKEGKIDDLIRLIFGLERREKRGLFNVVGKVLSELTGTLDSDDGDKIEQQIAELYSNQQILKETPHAIFRIETPHAIFRIVNESINDIAKQINTQVQVLNDYISHTRSHNRIADGIQYQMLFVTLVNEELESLLLGLTLARNNILFPDLIDPVKLLQVLKTIPTKDKFPYPLTSENLLNLEQVLKTIPTKDKFPYPLTSENLLNLEDLMTIHFYIKEKEISFVLRLPLIDDRFYEQFKLYNIPILLNDKQYYQLQLRYDTVAINDDNTLCSFLPEYTIRNDIPCEVKILVNNERLDNCVKEIFEISNVQIQYLEQLILVISAKLLNDLEQLILVISAKLLNVKQKCRSITKSVIIQGTYYLNPNDYCKYYIGDQVVQNIIRTVNFSSFNFINDLPKYNNLSTLDVKSIVPLNVKNELDQA</sequence>
<protein>
    <submittedName>
        <fullName evidence="1">Baculovirus F protein</fullName>
    </submittedName>
</protein>
<comment type="caution">
    <text evidence="1">The sequence shown here is derived from an EMBL/GenBank/DDBJ whole genome shotgun (WGS) entry which is preliminary data.</text>
</comment>
<gene>
    <name evidence="1" type="ORF">QE152_g34774</name>
</gene>
<keyword evidence="2" id="KW-1185">Reference proteome</keyword>
<reference evidence="1 2" key="1">
    <citation type="journal article" date="2024" name="BMC Genomics">
        <title>De novo assembly and annotation of Popillia japonica's genome with initial clues to its potential as an invasive pest.</title>
        <authorList>
            <person name="Cucini C."/>
            <person name="Boschi S."/>
            <person name="Funari R."/>
            <person name="Cardaioli E."/>
            <person name="Iannotti N."/>
            <person name="Marturano G."/>
            <person name="Paoli F."/>
            <person name="Bruttini M."/>
            <person name="Carapelli A."/>
            <person name="Frati F."/>
            <person name="Nardi F."/>
        </authorList>
    </citation>
    <scope>NUCLEOTIDE SEQUENCE [LARGE SCALE GENOMIC DNA]</scope>
    <source>
        <strain evidence="1">DMR45628</strain>
    </source>
</reference>
<dbReference type="InterPro" id="IPR022048">
    <property type="entry name" value="Envelope_fusion-like"/>
</dbReference>
<dbReference type="Proteomes" id="UP001458880">
    <property type="component" value="Unassembled WGS sequence"/>
</dbReference>
<accession>A0AAW1ITP9</accession>